<dbReference type="Proteomes" id="UP000479000">
    <property type="component" value="Unassembled WGS sequence"/>
</dbReference>
<organism evidence="2 3">
    <name type="scientific">Nesidiocoris tenuis</name>
    <dbReference type="NCBI Taxonomy" id="355587"/>
    <lineage>
        <taxon>Eukaryota</taxon>
        <taxon>Metazoa</taxon>
        <taxon>Ecdysozoa</taxon>
        <taxon>Arthropoda</taxon>
        <taxon>Hexapoda</taxon>
        <taxon>Insecta</taxon>
        <taxon>Pterygota</taxon>
        <taxon>Neoptera</taxon>
        <taxon>Paraneoptera</taxon>
        <taxon>Hemiptera</taxon>
        <taxon>Heteroptera</taxon>
        <taxon>Panheteroptera</taxon>
        <taxon>Cimicomorpha</taxon>
        <taxon>Miridae</taxon>
        <taxon>Dicyphina</taxon>
        <taxon>Nesidiocoris</taxon>
    </lineage>
</organism>
<gene>
    <name evidence="2" type="ORF">NTEN_LOCUS19189</name>
</gene>
<feature type="compositionally biased region" description="Polar residues" evidence="1">
    <location>
        <begin position="60"/>
        <end position="78"/>
    </location>
</feature>
<dbReference type="AlphaFoldDB" id="A0A6H5HCZ9"/>
<proteinExistence type="predicted"/>
<evidence type="ECO:0000313" key="3">
    <source>
        <dbReference type="Proteomes" id="UP000479000"/>
    </source>
</evidence>
<accession>A0A6H5HCZ9</accession>
<evidence type="ECO:0000256" key="1">
    <source>
        <dbReference type="SAM" id="MobiDB-lite"/>
    </source>
</evidence>
<dbReference type="EMBL" id="CADCXU010028212">
    <property type="protein sequence ID" value="CAB0014781.1"/>
    <property type="molecule type" value="Genomic_DNA"/>
</dbReference>
<reference evidence="2 3" key="1">
    <citation type="submission" date="2020-02" db="EMBL/GenBank/DDBJ databases">
        <authorList>
            <person name="Ferguson B K."/>
        </authorList>
    </citation>
    <scope>NUCLEOTIDE SEQUENCE [LARGE SCALE GENOMIC DNA]</scope>
</reference>
<evidence type="ECO:0000313" key="2">
    <source>
        <dbReference type="EMBL" id="CAB0014781.1"/>
    </source>
</evidence>
<name>A0A6H5HCZ9_9HEMI</name>
<protein>
    <submittedName>
        <fullName evidence="2">Uncharacterized protein</fullName>
    </submittedName>
</protein>
<sequence>MTPCRPQCRPRAGRICAALGPPPEERVILFASDLLCSEPRARDRRAKIRRLKGSPEVPQTDASHPQTFRPPSSTLCLL</sequence>
<feature type="region of interest" description="Disordered" evidence="1">
    <location>
        <begin position="47"/>
        <end position="78"/>
    </location>
</feature>
<keyword evidence="3" id="KW-1185">Reference proteome</keyword>